<dbReference type="Pfam" id="PF12838">
    <property type="entry name" value="Fer4_7"/>
    <property type="match status" value="1"/>
</dbReference>
<accession>A0A076LFM6</accession>
<protein>
    <submittedName>
        <fullName evidence="6">4Fe-4S ferredoxin</fullName>
    </submittedName>
</protein>
<dbReference type="AlphaFoldDB" id="A0A076LFM6"/>
<feature type="domain" description="4Fe-4S ferredoxin-type" evidence="5">
    <location>
        <begin position="35"/>
        <end position="65"/>
    </location>
</feature>
<feature type="domain" description="4Fe-4S ferredoxin-type" evidence="5">
    <location>
        <begin position="67"/>
        <end position="98"/>
    </location>
</feature>
<keyword evidence="4" id="KW-0411">Iron-sulfur</keyword>
<evidence type="ECO:0000256" key="3">
    <source>
        <dbReference type="ARBA" id="ARBA00023004"/>
    </source>
</evidence>
<dbReference type="InterPro" id="IPR050572">
    <property type="entry name" value="Fe-S_Ferredoxin"/>
</dbReference>
<dbReference type="Gene3D" id="3.30.70.20">
    <property type="match status" value="1"/>
</dbReference>
<reference evidence="6 7" key="1">
    <citation type="journal article" date="2015" name="Int. J. Syst. Evol. Microbiol.">
        <title>M ethanocaldococcus bathoardescens sp. nov., a hyperthermophilic methanogen isolated from a volcanically active deep-sea hydrothermal vent.</title>
        <authorList>
            <person name="Stewart L.C."/>
            <person name="Jung J.H."/>
            <person name="Kim Y.T."/>
            <person name="Kwon S.W."/>
            <person name="Park C.S."/>
            <person name="Holden J.F."/>
        </authorList>
    </citation>
    <scope>NUCLEOTIDE SEQUENCE [LARGE SCALE GENOMIC DNA]</scope>
    <source>
        <strain evidence="6 7">JH146</strain>
    </source>
</reference>
<evidence type="ECO:0000256" key="4">
    <source>
        <dbReference type="ARBA" id="ARBA00023014"/>
    </source>
</evidence>
<dbReference type="SUPFAM" id="SSF54862">
    <property type="entry name" value="4Fe-4S ferredoxins"/>
    <property type="match status" value="1"/>
</dbReference>
<dbReference type="PROSITE" id="PS51379">
    <property type="entry name" value="4FE4S_FER_2"/>
    <property type="match status" value="2"/>
</dbReference>
<proteinExistence type="predicted"/>
<dbReference type="OrthoDB" id="23833at2157"/>
<dbReference type="KEGG" id="mjh:JH146_0806"/>
<keyword evidence="7" id="KW-1185">Reference proteome</keyword>
<evidence type="ECO:0000256" key="1">
    <source>
        <dbReference type="ARBA" id="ARBA00022485"/>
    </source>
</evidence>
<dbReference type="HOGENOM" id="CLU_156996_0_0_2"/>
<keyword evidence="3" id="KW-0408">Iron</keyword>
<dbReference type="STRING" id="1301915.JH146_0806"/>
<dbReference type="RefSeq" id="WP_052352075.1">
    <property type="nucleotide sequence ID" value="NZ_CP009149.1"/>
</dbReference>
<evidence type="ECO:0000259" key="5">
    <source>
        <dbReference type="PROSITE" id="PS51379"/>
    </source>
</evidence>
<name>A0A076LFM6_9EURY</name>
<organism evidence="6 7">
    <name type="scientific">Methanocaldococcus bathoardescens</name>
    <dbReference type="NCBI Taxonomy" id="1301915"/>
    <lineage>
        <taxon>Archaea</taxon>
        <taxon>Methanobacteriati</taxon>
        <taxon>Methanobacteriota</taxon>
        <taxon>Methanomada group</taxon>
        <taxon>Methanococci</taxon>
        <taxon>Methanococcales</taxon>
        <taxon>Methanocaldococcaceae</taxon>
        <taxon>Methanocaldococcus</taxon>
    </lineage>
</organism>
<evidence type="ECO:0000256" key="2">
    <source>
        <dbReference type="ARBA" id="ARBA00022723"/>
    </source>
</evidence>
<keyword evidence="1" id="KW-0004">4Fe-4S</keyword>
<dbReference type="EMBL" id="CP009149">
    <property type="protein sequence ID" value="AIJ05652.1"/>
    <property type="molecule type" value="Genomic_DNA"/>
</dbReference>
<dbReference type="InterPro" id="IPR017896">
    <property type="entry name" value="4Fe4S_Fe-S-bd"/>
</dbReference>
<dbReference type="GO" id="GO:0046872">
    <property type="term" value="F:metal ion binding"/>
    <property type="evidence" value="ECO:0007669"/>
    <property type="project" value="UniProtKB-KW"/>
</dbReference>
<dbReference type="GeneID" id="24891412"/>
<evidence type="ECO:0000313" key="7">
    <source>
        <dbReference type="Proteomes" id="UP000028781"/>
    </source>
</evidence>
<gene>
    <name evidence="6" type="ORF">JH146_0806</name>
</gene>
<evidence type="ECO:0000313" key="6">
    <source>
        <dbReference type="EMBL" id="AIJ05652.1"/>
    </source>
</evidence>
<keyword evidence="2" id="KW-0479">Metal-binding</keyword>
<sequence>MNDELPVIGKDALGRVIKDWSFKPWWGVDRKEIEWYPKINYDKCIGCGVCFITCANRIVFDWDEEKKKPVVARPYNCVVACTTCKTLCPVDALEFPEKEYIQNIIKKHKILVKAKETLKNHNLI</sequence>
<dbReference type="GO" id="GO:0051539">
    <property type="term" value="F:4 iron, 4 sulfur cluster binding"/>
    <property type="evidence" value="ECO:0007669"/>
    <property type="project" value="UniProtKB-KW"/>
</dbReference>
<dbReference type="PANTHER" id="PTHR43687:SF2">
    <property type="entry name" value="FERREDOXIN 3"/>
    <property type="match status" value="1"/>
</dbReference>
<dbReference type="PANTHER" id="PTHR43687">
    <property type="entry name" value="ADENYLYLSULFATE REDUCTASE, BETA SUBUNIT"/>
    <property type="match status" value="1"/>
</dbReference>
<dbReference type="Proteomes" id="UP000028781">
    <property type="component" value="Chromosome"/>
</dbReference>